<feature type="chain" id="PRO_5024374899" evidence="1">
    <location>
        <begin position="17"/>
        <end position="355"/>
    </location>
</feature>
<protein>
    <submittedName>
        <fullName evidence="3">Peptidase S41</fullName>
    </submittedName>
</protein>
<evidence type="ECO:0000259" key="2">
    <source>
        <dbReference type="Pfam" id="PF03572"/>
    </source>
</evidence>
<evidence type="ECO:0000313" key="3">
    <source>
        <dbReference type="EMBL" id="KAA2378610.1"/>
    </source>
</evidence>
<dbReference type="GO" id="GO:0006508">
    <property type="term" value="P:proteolysis"/>
    <property type="evidence" value="ECO:0007669"/>
    <property type="project" value="InterPro"/>
</dbReference>
<evidence type="ECO:0000256" key="1">
    <source>
        <dbReference type="SAM" id="SignalP"/>
    </source>
</evidence>
<dbReference type="Gene3D" id="3.90.226.10">
    <property type="entry name" value="2-enoyl-CoA Hydratase, Chain A, domain 1"/>
    <property type="match status" value="1"/>
</dbReference>
<dbReference type="AlphaFoldDB" id="A0A5B3GYK5"/>
<comment type="caution">
    <text evidence="3">The sequence shown here is derived from an EMBL/GenBank/DDBJ whole genome shotgun (WGS) entry which is preliminary data.</text>
</comment>
<keyword evidence="1" id="KW-0732">Signal</keyword>
<feature type="signal peptide" evidence="1">
    <location>
        <begin position="1"/>
        <end position="16"/>
    </location>
</feature>
<accession>A0A5B3GYK5</accession>
<gene>
    <name evidence="3" type="ORF">F2Y10_08815</name>
</gene>
<dbReference type="SUPFAM" id="SSF52096">
    <property type="entry name" value="ClpP/crotonase"/>
    <property type="match status" value="1"/>
</dbReference>
<dbReference type="EMBL" id="VVXH01000007">
    <property type="protein sequence ID" value="KAA2378610.1"/>
    <property type="molecule type" value="Genomic_DNA"/>
</dbReference>
<proteinExistence type="predicted"/>
<dbReference type="Pfam" id="PF03572">
    <property type="entry name" value="Peptidase_S41"/>
    <property type="match status" value="1"/>
</dbReference>
<dbReference type="GO" id="GO:0008236">
    <property type="term" value="F:serine-type peptidase activity"/>
    <property type="evidence" value="ECO:0007669"/>
    <property type="project" value="InterPro"/>
</dbReference>
<organism evidence="3 4">
    <name type="scientific">Alistipes onderdonkii</name>
    <dbReference type="NCBI Taxonomy" id="328813"/>
    <lineage>
        <taxon>Bacteria</taxon>
        <taxon>Pseudomonadati</taxon>
        <taxon>Bacteroidota</taxon>
        <taxon>Bacteroidia</taxon>
        <taxon>Bacteroidales</taxon>
        <taxon>Rikenellaceae</taxon>
        <taxon>Alistipes</taxon>
    </lineage>
</organism>
<sequence>MSLAAAAVLCLLPAGAQTPAGDAVSDFDYAVDVVERAYAGYPDKTAGREAEYAALKGRLQSEISGDRDVYDAIAEYLGWFDDSHLQTPGAEAYRAKSLRRDTDYAGRMKRYDPQFMHCRVDEDTYLIRFPSCDLTDAEIAGVRAAVAAYRASGCENLVVDIRGNMGGSDNAYEPLLKLLYDHEGTEDAMEYRVSDIAIAHVREFAGNTERGRRKVARMERTPAGKFLEEGKTYRIRYDSVSPVPRRAALIVDGRVASSGEQLVLEIRACSRRTTVYGQDNTLGCLDYSNCEILYFPRDTTRWMIVPVTRSNRIPAGRGIDREGIAPDVRIPLPLPATLADNVDPWVEWVAGELKK</sequence>
<feature type="domain" description="Tail specific protease" evidence="2">
    <location>
        <begin position="138"/>
        <end position="329"/>
    </location>
</feature>
<dbReference type="InterPro" id="IPR005151">
    <property type="entry name" value="Tail-specific_protease"/>
</dbReference>
<dbReference type="Proteomes" id="UP000322940">
    <property type="component" value="Unassembled WGS sequence"/>
</dbReference>
<reference evidence="3 4" key="1">
    <citation type="journal article" date="2019" name="Nat. Med.">
        <title>A library of human gut bacterial isolates paired with longitudinal multiomics data enables mechanistic microbiome research.</title>
        <authorList>
            <person name="Poyet M."/>
            <person name="Groussin M."/>
            <person name="Gibbons S.M."/>
            <person name="Avila-Pacheco J."/>
            <person name="Jiang X."/>
            <person name="Kearney S.M."/>
            <person name="Perrotta A.R."/>
            <person name="Berdy B."/>
            <person name="Zhao S."/>
            <person name="Lieberman T.D."/>
            <person name="Swanson P.K."/>
            <person name="Smith M."/>
            <person name="Roesemann S."/>
            <person name="Alexander J.E."/>
            <person name="Rich S.A."/>
            <person name="Livny J."/>
            <person name="Vlamakis H."/>
            <person name="Clish C."/>
            <person name="Bullock K."/>
            <person name="Deik A."/>
            <person name="Scott J."/>
            <person name="Pierce K.A."/>
            <person name="Xavier R.J."/>
            <person name="Alm E.J."/>
        </authorList>
    </citation>
    <scope>NUCLEOTIDE SEQUENCE [LARGE SCALE GENOMIC DNA]</scope>
    <source>
        <strain evidence="3 4">BIOML-A266</strain>
    </source>
</reference>
<name>A0A5B3GYK5_9BACT</name>
<evidence type="ECO:0000313" key="4">
    <source>
        <dbReference type="Proteomes" id="UP000322940"/>
    </source>
</evidence>
<dbReference type="InterPro" id="IPR029045">
    <property type="entry name" value="ClpP/crotonase-like_dom_sf"/>
</dbReference>